<organism evidence="8 9">
    <name type="scientific">Naegleria fowleri</name>
    <name type="common">Brain eating amoeba</name>
    <dbReference type="NCBI Taxonomy" id="5763"/>
    <lineage>
        <taxon>Eukaryota</taxon>
        <taxon>Discoba</taxon>
        <taxon>Heterolobosea</taxon>
        <taxon>Tetramitia</taxon>
        <taxon>Eutetramitia</taxon>
        <taxon>Vahlkampfiidae</taxon>
        <taxon>Naegleria</taxon>
    </lineage>
</organism>
<dbReference type="Proteomes" id="UP000444721">
    <property type="component" value="Unassembled WGS sequence"/>
</dbReference>
<comment type="subunit">
    <text evidence="7">Part of the multisubunit transport protein particle (TRAPP) complex.</text>
</comment>
<comment type="similarity">
    <text evidence="6">Belongs to the TRAPP small subunits family. TRAPPC4 subfamily.</text>
</comment>
<dbReference type="GeneID" id="68109460"/>
<evidence type="ECO:0000256" key="7">
    <source>
        <dbReference type="RuleBase" id="RU366065"/>
    </source>
</evidence>
<dbReference type="EMBL" id="VFQX01000029">
    <property type="protein sequence ID" value="KAF0978422.1"/>
    <property type="molecule type" value="Genomic_DNA"/>
</dbReference>
<evidence type="ECO:0000256" key="3">
    <source>
        <dbReference type="ARBA" id="ARBA00022824"/>
    </source>
</evidence>
<dbReference type="InterPro" id="IPR011012">
    <property type="entry name" value="Longin-like_dom_sf"/>
</dbReference>
<dbReference type="Gene3D" id="3.30.450.70">
    <property type="match status" value="1"/>
</dbReference>
<evidence type="ECO:0000313" key="8">
    <source>
        <dbReference type="EMBL" id="KAF0978422.1"/>
    </source>
</evidence>
<name>A0A6A5BUN2_NAEFO</name>
<dbReference type="GO" id="GO:0005783">
    <property type="term" value="C:endoplasmic reticulum"/>
    <property type="evidence" value="ECO:0007669"/>
    <property type="project" value="UniProtKB-SubCell"/>
</dbReference>
<dbReference type="GO" id="GO:0006888">
    <property type="term" value="P:endoplasmic reticulum to Golgi vesicle-mediated transport"/>
    <property type="evidence" value="ECO:0007669"/>
    <property type="project" value="UniProtKB-UniRule"/>
</dbReference>
<keyword evidence="4 7" id="KW-0931">ER-Golgi transport</keyword>
<comment type="subcellular location">
    <subcellularLocation>
        <location evidence="7">Endoplasmic reticulum</location>
    </subcellularLocation>
    <subcellularLocation>
        <location evidence="7">Golgi apparatus</location>
        <location evidence="7">cis-Golgi network</location>
    </subcellularLocation>
    <subcellularLocation>
        <location evidence="1">Golgi apparatus</location>
    </subcellularLocation>
</comment>
<dbReference type="VEuPathDB" id="AmoebaDB:NF0105250"/>
<proteinExistence type="inferred from homology"/>
<dbReference type="AlphaFoldDB" id="A0A6A5BUN2"/>
<dbReference type="Pfam" id="PF04099">
    <property type="entry name" value="Sybindin"/>
    <property type="match status" value="1"/>
</dbReference>
<dbReference type="CDD" id="cd14856">
    <property type="entry name" value="TRAPPC4_synbindin"/>
    <property type="match status" value="1"/>
</dbReference>
<dbReference type="PANTHER" id="PTHR23249:SF15">
    <property type="entry name" value="TRAFFICKING PROTEIN PARTICLE COMPLEX SUBUNIT 4"/>
    <property type="match status" value="1"/>
</dbReference>
<dbReference type="SUPFAM" id="SSF64356">
    <property type="entry name" value="SNARE-like"/>
    <property type="match status" value="1"/>
</dbReference>
<sequence length="185" mass="21253">MVVFSMYIINKAGGLIYQRDFGKYAKFVKTEKENAERLQQDPTAPIPPNEYDGKFVKPSGNQYLTLASTFHGLHAISKELIPPHARTQPEEENGGIEVLDADTFKIYCYSTPTGTKFFYLFDAKKFSNDGVSTMEECCKWVYQCYVDFVMKNPFYELEMPIKCSLFDEHLDKYIGNLNSTLKKSN</sequence>
<dbReference type="RefSeq" id="XP_044563135.1">
    <property type="nucleotide sequence ID" value="XM_044705415.1"/>
</dbReference>
<dbReference type="GO" id="GO:0005794">
    <property type="term" value="C:Golgi apparatus"/>
    <property type="evidence" value="ECO:0007669"/>
    <property type="project" value="UniProtKB-SubCell"/>
</dbReference>
<dbReference type="VEuPathDB" id="AmoebaDB:NfTy_043120"/>
<dbReference type="VEuPathDB" id="AmoebaDB:FDP41_002242"/>
<dbReference type="GO" id="GO:0030008">
    <property type="term" value="C:TRAPP complex"/>
    <property type="evidence" value="ECO:0007669"/>
    <property type="project" value="UniProtKB-UniRule"/>
</dbReference>
<keyword evidence="3 7" id="KW-0256">Endoplasmic reticulum</keyword>
<evidence type="ECO:0000256" key="4">
    <source>
        <dbReference type="ARBA" id="ARBA00022892"/>
    </source>
</evidence>
<dbReference type="SMART" id="SM01399">
    <property type="entry name" value="Sybindin"/>
    <property type="match status" value="1"/>
</dbReference>
<gene>
    <name evidence="8" type="ORF">FDP41_002242</name>
</gene>
<evidence type="ECO:0000256" key="5">
    <source>
        <dbReference type="ARBA" id="ARBA00023034"/>
    </source>
</evidence>
<dbReference type="PANTHER" id="PTHR23249">
    <property type="entry name" value="TRAFFICKING PROTEIN PARTICLE COMPLEX SUBUNIT"/>
    <property type="match status" value="1"/>
</dbReference>
<dbReference type="InterPro" id="IPR007233">
    <property type="entry name" value="TRAPPC"/>
</dbReference>
<accession>A0A6A5BUN2</accession>
<dbReference type="OMA" id="MPIRTEG"/>
<keyword evidence="2 7" id="KW-0813">Transport</keyword>
<dbReference type="OrthoDB" id="246406at2759"/>
<comment type="caution">
    <text evidence="8">The sequence shown here is derived from an EMBL/GenBank/DDBJ whole genome shotgun (WGS) entry which is preliminary data.</text>
</comment>
<keyword evidence="9" id="KW-1185">Reference proteome</keyword>
<evidence type="ECO:0000256" key="1">
    <source>
        <dbReference type="ARBA" id="ARBA00004555"/>
    </source>
</evidence>
<reference evidence="8 9" key="1">
    <citation type="journal article" date="2019" name="Sci. Rep.">
        <title>Nanopore sequencing improves the draft genome of the human pathogenic amoeba Naegleria fowleri.</title>
        <authorList>
            <person name="Liechti N."/>
            <person name="Schurch N."/>
            <person name="Bruggmann R."/>
            <person name="Wittwer M."/>
        </authorList>
    </citation>
    <scope>NUCLEOTIDE SEQUENCE [LARGE SCALE GENOMIC DNA]</scope>
    <source>
        <strain evidence="8 9">ATCC 30894</strain>
    </source>
</reference>
<keyword evidence="5 7" id="KW-0333">Golgi apparatus</keyword>
<evidence type="ECO:0000313" key="9">
    <source>
        <dbReference type="Proteomes" id="UP000444721"/>
    </source>
</evidence>
<evidence type="ECO:0000256" key="6">
    <source>
        <dbReference type="ARBA" id="ARBA00038179"/>
    </source>
</evidence>
<evidence type="ECO:0000256" key="2">
    <source>
        <dbReference type="ARBA" id="ARBA00022448"/>
    </source>
</evidence>
<protein>
    <recommendedName>
        <fullName evidence="7">Trafficking protein particle complex subunit</fullName>
    </recommendedName>
</protein>